<evidence type="ECO:0008006" key="11">
    <source>
        <dbReference type="Google" id="ProtNLM"/>
    </source>
</evidence>
<feature type="transmembrane region" description="Helical" evidence="8">
    <location>
        <begin position="205"/>
        <end position="224"/>
    </location>
</feature>
<gene>
    <name evidence="9" type="ORF">C7441_11878</name>
</gene>
<keyword evidence="7 8" id="KW-0472">Membrane</keyword>
<name>A0A316BSZ7_PSESE</name>
<dbReference type="PANTHER" id="PTHR36838">
    <property type="entry name" value="AUXIN EFFLUX CARRIER FAMILY PROTEIN"/>
    <property type="match status" value="1"/>
</dbReference>
<dbReference type="STRING" id="1192868.GCA_000304395_04106"/>
<organism evidence="9 10">
    <name type="scientific">Pseudaminobacter salicylatoxidans</name>
    <dbReference type="NCBI Taxonomy" id="93369"/>
    <lineage>
        <taxon>Bacteria</taxon>
        <taxon>Pseudomonadati</taxon>
        <taxon>Pseudomonadota</taxon>
        <taxon>Alphaproteobacteria</taxon>
        <taxon>Hyphomicrobiales</taxon>
        <taxon>Phyllobacteriaceae</taxon>
        <taxon>Pseudaminobacter</taxon>
    </lineage>
</organism>
<feature type="transmembrane region" description="Helical" evidence="8">
    <location>
        <begin position="98"/>
        <end position="119"/>
    </location>
</feature>
<accession>A0A316BSZ7</accession>
<proteinExistence type="inferred from homology"/>
<dbReference type="Proteomes" id="UP000245396">
    <property type="component" value="Unassembled WGS sequence"/>
</dbReference>
<dbReference type="PANTHER" id="PTHR36838:SF3">
    <property type="entry name" value="TRANSPORTER AUXIN EFFLUX CARRIER EC FAMILY"/>
    <property type="match status" value="1"/>
</dbReference>
<protein>
    <recommendedName>
        <fullName evidence="11">Permease</fullName>
    </recommendedName>
</protein>
<evidence type="ECO:0000313" key="9">
    <source>
        <dbReference type="EMBL" id="PWJ76966.1"/>
    </source>
</evidence>
<keyword evidence="6 8" id="KW-1133">Transmembrane helix</keyword>
<feature type="transmembrane region" description="Helical" evidence="8">
    <location>
        <begin position="161"/>
        <end position="184"/>
    </location>
</feature>
<dbReference type="InterPro" id="IPR038770">
    <property type="entry name" value="Na+/solute_symporter_sf"/>
</dbReference>
<keyword evidence="5 8" id="KW-0812">Transmembrane</keyword>
<feature type="transmembrane region" description="Helical" evidence="8">
    <location>
        <begin position="230"/>
        <end position="254"/>
    </location>
</feature>
<dbReference type="InterPro" id="IPR004776">
    <property type="entry name" value="Mem_transp_PIN-like"/>
</dbReference>
<dbReference type="GO" id="GO:0055085">
    <property type="term" value="P:transmembrane transport"/>
    <property type="evidence" value="ECO:0007669"/>
    <property type="project" value="InterPro"/>
</dbReference>
<evidence type="ECO:0000256" key="1">
    <source>
        <dbReference type="ARBA" id="ARBA00004651"/>
    </source>
</evidence>
<reference evidence="9 10" key="1">
    <citation type="submission" date="2018-05" db="EMBL/GenBank/DDBJ databases">
        <title>Genomic Encyclopedia of Type Strains, Phase IV (KMG-IV): sequencing the most valuable type-strain genomes for metagenomic binning, comparative biology and taxonomic classification.</title>
        <authorList>
            <person name="Goeker M."/>
        </authorList>
    </citation>
    <scope>NUCLEOTIDE SEQUENCE [LARGE SCALE GENOMIC DNA]</scope>
    <source>
        <strain evidence="9 10">DSM 6986</strain>
    </source>
</reference>
<sequence>MKGKHAPKPPFPWGLQHCHPDWTIARDRRLAYDPGMSPMIETVLFVFSLVALGYLAGLTGYLKAEAGDALSQFAVGVALPILLFRTMVSADFHGAMPWALWMTYFGAVIVAWTAGHLVVTRGFGRDAQVGVVGGVSTAFSNLLLLGIPFMLGVFGQQGVDILSLIISVHLPTMLAASIIMFELFGDSGGERVHPLQMARDFLRRLYKNPLIVGILAGLAWRFAGVPVPGLALRLTDAIAGIAGPLALFAMGLGLRKFGISGNVKPAFALSGLKLILMPAVALVMALLLGLPPVPAKVVVAAAALPSGVNSYLIATQLGTGQALASNQMTIATACAAVTTAFWLTIAQATFG</sequence>
<keyword evidence="4" id="KW-1003">Cell membrane</keyword>
<evidence type="ECO:0000256" key="5">
    <source>
        <dbReference type="ARBA" id="ARBA00022692"/>
    </source>
</evidence>
<dbReference type="Gene3D" id="1.20.1530.20">
    <property type="match status" value="1"/>
</dbReference>
<comment type="subcellular location">
    <subcellularLocation>
        <location evidence="1">Cell membrane</location>
        <topology evidence="1">Multi-pass membrane protein</topology>
    </subcellularLocation>
</comment>
<feature type="transmembrane region" description="Helical" evidence="8">
    <location>
        <begin position="330"/>
        <end position="350"/>
    </location>
</feature>
<comment type="caution">
    <text evidence="9">The sequence shown here is derived from an EMBL/GenBank/DDBJ whole genome shotgun (WGS) entry which is preliminary data.</text>
</comment>
<dbReference type="Pfam" id="PF03547">
    <property type="entry name" value="Mem_trans"/>
    <property type="match status" value="1"/>
</dbReference>
<dbReference type="AlphaFoldDB" id="A0A316BSZ7"/>
<dbReference type="EMBL" id="QGGG01000018">
    <property type="protein sequence ID" value="PWJ76966.1"/>
    <property type="molecule type" value="Genomic_DNA"/>
</dbReference>
<evidence type="ECO:0000256" key="3">
    <source>
        <dbReference type="ARBA" id="ARBA00022448"/>
    </source>
</evidence>
<comment type="similarity">
    <text evidence="2">Belongs to the auxin efflux carrier (TC 2.A.69) family.</text>
</comment>
<keyword evidence="3" id="KW-0813">Transport</keyword>
<evidence type="ECO:0000256" key="8">
    <source>
        <dbReference type="SAM" id="Phobius"/>
    </source>
</evidence>
<keyword evidence="10" id="KW-1185">Reference proteome</keyword>
<evidence type="ECO:0000313" key="10">
    <source>
        <dbReference type="Proteomes" id="UP000245396"/>
    </source>
</evidence>
<dbReference type="GO" id="GO:0005886">
    <property type="term" value="C:plasma membrane"/>
    <property type="evidence" value="ECO:0007669"/>
    <property type="project" value="UniProtKB-SubCell"/>
</dbReference>
<feature type="transmembrane region" description="Helical" evidence="8">
    <location>
        <begin position="42"/>
        <end position="62"/>
    </location>
</feature>
<feature type="transmembrane region" description="Helical" evidence="8">
    <location>
        <begin position="297"/>
        <end position="318"/>
    </location>
</feature>
<evidence type="ECO:0000256" key="2">
    <source>
        <dbReference type="ARBA" id="ARBA00010145"/>
    </source>
</evidence>
<evidence type="ECO:0000256" key="7">
    <source>
        <dbReference type="ARBA" id="ARBA00023136"/>
    </source>
</evidence>
<evidence type="ECO:0000256" key="4">
    <source>
        <dbReference type="ARBA" id="ARBA00022475"/>
    </source>
</evidence>
<feature type="transmembrane region" description="Helical" evidence="8">
    <location>
        <begin position="266"/>
        <end position="291"/>
    </location>
</feature>
<feature type="transmembrane region" description="Helical" evidence="8">
    <location>
        <begin position="69"/>
        <end position="86"/>
    </location>
</feature>
<feature type="transmembrane region" description="Helical" evidence="8">
    <location>
        <begin position="131"/>
        <end position="155"/>
    </location>
</feature>
<evidence type="ECO:0000256" key="6">
    <source>
        <dbReference type="ARBA" id="ARBA00022989"/>
    </source>
</evidence>